<proteinExistence type="predicted"/>
<dbReference type="InterPro" id="IPR014942">
    <property type="entry name" value="AbiEii"/>
</dbReference>
<organism evidence="1 2">
    <name type="scientific">Thermococcus barophilus</name>
    <dbReference type="NCBI Taxonomy" id="55802"/>
    <lineage>
        <taxon>Archaea</taxon>
        <taxon>Methanobacteriati</taxon>
        <taxon>Methanobacteriota</taxon>
        <taxon>Thermococci</taxon>
        <taxon>Thermococcales</taxon>
        <taxon>Thermococcaceae</taxon>
        <taxon>Thermococcus</taxon>
    </lineage>
</organism>
<dbReference type="Pfam" id="PF08843">
    <property type="entry name" value="AbiEii"/>
    <property type="match status" value="1"/>
</dbReference>
<dbReference type="EMBL" id="CP013050">
    <property type="protein sequence ID" value="ALM76357.1"/>
    <property type="molecule type" value="Genomic_DNA"/>
</dbReference>
<sequence length="158" mass="18944">MVENILFEPRSLVAKTLLSGVPLSRNDRRYFYDFLEDYSEAEVLAYDLREILAEKVRVILTRKVQKLGDFYDLYLLYKYGLKVSKYKEAIIEKVVPVLRYEKYLENFRRNKASFNMRLDTILDEYELRLLNVEPDDNFVSFFNSLVKDIMKILDEIEI</sequence>
<evidence type="ECO:0000313" key="2">
    <source>
        <dbReference type="Proteomes" id="UP000066042"/>
    </source>
</evidence>
<reference evidence="1 2" key="1">
    <citation type="journal article" date="2016" name="Genome Announc.">
        <title>Complete genome sequence of the hyperthermophilic and piezophilic archaeon Thermococcus barophilus Ch5, capable of growth at the expense of hydrogenogenesis from carbon monoxide and formate.</title>
        <authorList>
            <person name="Oger P."/>
            <person name="Sokolova T.G."/>
            <person name="Kozhevnikova D.A."/>
            <person name="Taranov E.A."/>
            <person name="Vannier P."/>
            <person name="Lee H.S."/>
            <person name="Kwon K.K."/>
            <person name="Kang S.G."/>
            <person name="Lee J.H."/>
            <person name="Bonch-Osmolovskaya E.A."/>
            <person name="Lebedinsky A.V."/>
        </authorList>
    </citation>
    <scope>NUCLEOTIDE SEQUENCE [LARGE SCALE GENOMIC DNA]</scope>
    <source>
        <strain evidence="2">Ch5</strain>
    </source>
</reference>
<protein>
    <submittedName>
        <fullName evidence="1">Uncharacterized protein</fullName>
    </submittedName>
</protein>
<gene>
    <name evidence="1" type="ORF">TBCH5v1_2466</name>
</gene>
<dbReference type="AlphaFoldDB" id="A0A0S1XEV6"/>
<accession>A0A0S1XEV6</accession>
<dbReference type="STRING" id="55802.TBCH5v1_2466"/>
<dbReference type="Proteomes" id="UP000066042">
    <property type="component" value="Chromosome"/>
</dbReference>
<evidence type="ECO:0000313" key="1">
    <source>
        <dbReference type="EMBL" id="ALM76357.1"/>
    </source>
</evidence>
<name>A0A0S1XEV6_THEBA</name>
<dbReference type="PATRIC" id="fig|55802.8.peg.2451"/>